<accession>A0AAP0EFR9</accession>
<reference evidence="1 2" key="1">
    <citation type="submission" date="2024-01" db="EMBL/GenBank/DDBJ databases">
        <title>Genome assemblies of Stephania.</title>
        <authorList>
            <person name="Yang L."/>
        </authorList>
    </citation>
    <scope>NUCLEOTIDE SEQUENCE [LARGE SCALE GENOMIC DNA]</scope>
    <source>
        <strain evidence="1">QJT</strain>
        <tissue evidence="1">Leaf</tissue>
    </source>
</reference>
<dbReference type="AlphaFoldDB" id="A0AAP0EFR9"/>
<comment type="caution">
    <text evidence="1">The sequence shown here is derived from an EMBL/GenBank/DDBJ whole genome shotgun (WGS) entry which is preliminary data.</text>
</comment>
<protein>
    <submittedName>
        <fullName evidence="1">Uncharacterized protein</fullName>
    </submittedName>
</protein>
<proteinExistence type="predicted"/>
<dbReference type="Proteomes" id="UP001417504">
    <property type="component" value="Unassembled WGS sequence"/>
</dbReference>
<sequence length="104" mass="11851">MSKSIKNVLQQIFYRRVRTSSTNMYPLASLDFSRYAVCISMDAYCRDDNKCRLFLPVVGLCQVTIASSFKLKISQKIRSTGSNHSIHQRTRIVIKEGLGNGQEM</sequence>
<evidence type="ECO:0000313" key="1">
    <source>
        <dbReference type="EMBL" id="KAK9090002.1"/>
    </source>
</evidence>
<gene>
    <name evidence="1" type="ORF">Sjap_023179</name>
</gene>
<keyword evidence="2" id="KW-1185">Reference proteome</keyword>
<organism evidence="1 2">
    <name type="scientific">Stephania japonica</name>
    <dbReference type="NCBI Taxonomy" id="461633"/>
    <lineage>
        <taxon>Eukaryota</taxon>
        <taxon>Viridiplantae</taxon>
        <taxon>Streptophyta</taxon>
        <taxon>Embryophyta</taxon>
        <taxon>Tracheophyta</taxon>
        <taxon>Spermatophyta</taxon>
        <taxon>Magnoliopsida</taxon>
        <taxon>Ranunculales</taxon>
        <taxon>Menispermaceae</taxon>
        <taxon>Menispermoideae</taxon>
        <taxon>Cissampelideae</taxon>
        <taxon>Stephania</taxon>
    </lineage>
</organism>
<dbReference type="EMBL" id="JBBNAE010000010">
    <property type="protein sequence ID" value="KAK9090002.1"/>
    <property type="molecule type" value="Genomic_DNA"/>
</dbReference>
<evidence type="ECO:0000313" key="2">
    <source>
        <dbReference type="Proteomes" id="UP001417504"/>
    </source>
</evidence>
<name>A0AAP0EFR9_9MAGN</name>